<name>A0ABW4NWR6_9NOCA</name>
<reference evidence="2" key="1">
    <citation type="journal article" date="2019" name="Int. J. Syst. Evol. Microbiol.">
        <title>The Global Catalogue of Microorganisms (GCM) 10K type strain sequencing project: providing services to taxonomists for standard genome sequencing and annotation.</title>
        <authorList>
            <consortium name="The Broad Institute Genomics Platform"/>
            <consortium name="The Broad Institute Genome Sequencing Center for Infectious Disease"/>
            <person name="Wu L."/>
            <person name="Ma J."/>
        </authorList>
    </citation>
    <scope>NUCLEOTIDE SEQUENCE [LARGE SCALE GENOMIC DNA]</scope>
    <source>
        <strain evidence="2">DT72</strain>
    </source>
</reference>
<evidence type="ECO:0000313" key="1">
    <source>
        <dbReference type="EMBL" id="MFD1810637.1"/>
    </source>
</evidence>
<gene>
    <name evidence="1" type="ORF">ACFSJG_00260</name>
</gene>
<evidence type="ECO:0000313" key="2">
    <source>
        <dbReference type="Proteomes" id="UP001597286"/>
    </source>
</evidence>
<dbReference type="EMBL" id="JBHUFB010000001">
    <property type="protein sequence ID" value="MFD1810637.1"/>
    <property type="molecule type" value="Genomic_DNA"/>
</dbReference>
<keyword evidence="2" id="KW-1185">Reference proteome</keyword>
<protein>
    <submittedName>
        <fullName evidence="1">Uncharacterized protein</fullName>
    </submittedName>
</protein>
<dbReference type="Proteomes" id="UP001597286">
    <property type="component" value="Unassembled WGS sequence"/>
</dbReference>
<accession>A0ABW4NWR6</accession>
<organism evidence="1 2">
    <name type="scientific">Rhodococcus gannanensis</name>
    <dbReference type="NCBI Taxonomy" id="1960308"/>
    <lineage>
        <taxon>Bacteria</taxon>
        <taxon>Bacillati</taxon>
        <taxon>Actinomycetota</taxon>
        <taxon>Actinomycetes</taxon>
        <taxon>Mycobacteriales</taxon>
        <taxon>Nocardiaceae</taxon>
        <taxon>Rhodococcus</taxon>
    </lineage>
</organism>
<comment type="caution">
    <text evidence="1">The sequence shown here is derived from an EMBL/GenBank/DDBJ whole genome shotgun (WGS) entry which is preliminary data.</text>
</comment>
<dbReference type="RefSeq" id="WP_378483197.1">
    <property type="nucleotide sequence ID" value="NZ_JBHUFB010000001.1"/>
</dbReference>
<proteinExistence type="predicted"/>
<sequence length="120" mass="13021">MRIPHVATQSTRHLTRLSRTCPGERIVESATTRSTDVDLGHTTFRTLQNEDFSPLTPSQAAGLGRLVRTIVNSHAGLPGGFDTVEDLCRGHLATSLSAPSTDQMRASMERTLARLRALPA</sequence>